<gene>
    <name evidence="3" type="ORF">BD289DRAFT_428379</name>
</gene>
<dbReference type="PANTHER" id="PTHR14119:SF3">
    <property type="entry name" value="ISOCHORISMATASE DOMAIN-CONTAINING PROTEIN 2"/>
    <property type="match status" value="1"/>
</dbReference>
<feature type="domain" description="Isochorismatase-like" evidence="2">
    <location>
        <begin position="60"/>
        <end position="227"/>
    </location>
</feature>
<proteinExistence type="inferred from homology"/>
<evidence type="ECO:0000259" key="2">
    <source>
        <dbReference type="Pfam" id="PF00857"/>
    </source>
</evidence>
<evidence type="ECO:0000313" key="4">
    <source>
        <dbReference type="Proteomes" id="UP000241462"/>
    </source>
</evidence>
<organism evidence="3 4">
    <name type="scientific">Coniella lustricola</name>
    <dbReference type="NCBI Taxonomy" id="2025994"/>
    <lineage>
        <taxon>Eukaryota</taxon>
        <taxon>Fungi</taxon>
        <taxon>Dikarya</taxon>
        <taxon>Ascomycota</taxon>
        <taxon>Pezizomycotina</taxon>
        <taxon>Sordariomycetes</taxon>
        <taxon>Sordariomycetidae</taxon>
        <taxon>Diaporthales</taxon>
        <taxon>Schizoparmaceae</taxon>
        <taxon>Coniella</taxon>
    </lineage>
</organism>
<name>A0A2T3AE94_9PEZI</name>
<dbReference type="EMBL" id="KZ678403">
    <property type="protein sequence ID" value="PSR93957.1"/>
    <property type="molecule type" value="Genomic_DNA"/>
</dbReference>
<sequence length="272" mass="29524">MICGVSSLRTLKGIINISSRTKPISYRPTFFPIIVDTPRSRVSYSDMATASATRQRLDNSAIFICDLQDKFRPAIHEFDKVVLTTQKILRAAAALNIPTYFTTQNAARLGPIVPELQPHLSDPNCRVSNADKTLFSMWLPELVGALPSSSSSSPSTNSSATSTLEKPTIILLGIESHICITQTTLDALRAKHKVYLLADAISSCNKEEVPLALARLRSEGAVVTTSESWLYEVVGDASTPEFKKLIGIVKDFMGGTREALQGLAPVVSSSKI</sequence>
<evidence type="ECO:0000313" key="3">
    <source>
        <dbReference type="EMBL" id="PSR93957.1"/>
    </source>
</evidence>
<dbReference type="InterPro" id="IPR000868">
    <property type="entry name" value="Isochorismatase-like_dom"/>
</dbReference>
<dbReference type="STRING" id="2025994.A0A2T3AE94"/>
<dbReference type="OrthoDB" id="269496at2759"/>
<dbReference type="SUPFAM" id="SSF52499">
    <property type="entry name" value="Isochorismatase-like hydrolases"/>
    <property type="match status" value="1"/>
</dbReference>
<dbReference type="Proteomes" id="UP000241462">
    <property type="component" value="Unassembled WGS sequence"/>
</dbReference>
<dbReference type="InterPro" id="IPR050993">
    <property type="entry name" value="Isochorismatase_domain"/>
</dbReference>
<accession>A0A2T3AE94</accession>
<dbReference type="PANTHER" id="PTHR14119">
    <property type="entry name" value="HYDROLASE"/>
    <property type="match status" value="1"/>
</dbReference>
<dbReference type="InterPro" id="IPR036380">
    <property type="entry name" value="Isochorismatase-like_sf"/>
</dbReference>
<dbReference type="InParanoid" id="A0A2T3AE94"/>
<dbReference type="Gene3D" id="3.40.50.850">
    <property type="entry name" value="Isochorismatase-like"/>
    <property type="match status" value="1"/>
</dbReference>
<comment type="similarity">
    <text evidence="1">Belongs to the isochorismatase family.</text>
</comment>
<dbReference type="AlphaFoldDB" id="A0A2T3AE94"/>
<reference evidence="3 4" key="1">
    <citation type="journal article" date="2018" name="Mycol. Prog.">
        <title>Coniella lustricola, a new species from submerged detritus.</title>
        <authorList>
            <person name="Raudabaugh D.B."/>
            <person name="Iturriaga T."/>
            <person name="Carver A."/>
            <person name="Mondo S."/>
            <person name="Pangilinan J."/>
            <person name="Lipzen A."/>
            <person name="He G."/>
            <person name="Amirebrahimi M."/>
            <person name="Grigoriev I.V."/>
            <person name="Miller A.N."/>
        </authorList>
    </citation>
    <scope>NUCLEOTIDE SEQUENCE [LARGE SCALE GENOMIC DNA]</scope>
    <source>
        <strain evidence="3 4">B22-T-1</strain>
    </source>
</reference>
<evidence type="ECO:0000256" key="1">
    <source>
        <dbReference type="ARBA" id="ARBA00006336"/>
    </source>
</evidence>
<dbReference type="Pfam" id="PF00857">
    <property type="entry name" value="Isochorismatase"/>
    <property type="match status" value="1"/>
</dbReference>
<keyword evidence="4" id="KW-1185">Reference proteome</keyword>
<protein>
    <submittedName>
        <fullName evidence="3">Isochorismatase-like protein</fullName>
    </submittedName>
</protein>